<dbReference type="Proteomes" id="UP000053675">
    <property type="component" value="Unassembled WGS sequence"/>
</dbReference>
<keyword evidence="2" id="KW-0812">Transmembrane</keyword>
<proteinExistence type="predicted"/>
<feature type="transmembrane region" description="Helical" evidence="2">
    <location>
        <begin position="240"/>
        <end position="261"/>
    </location>
</feature>
<gene>
    <name evidence="4" type="ORF">EL18_03339</name>
</gene>
<dbReference type="RefSeq" id="WP_081871284.1">
    <property type="nucleotide sequence ID" value="NZ_JMQM01000003.1"/>
</dbReference>
<accession>A0A084U593</accession>
<feature type="domain" description="Heparan-alpha-glucosaminide N-acetyltransferase catalytic" evidence="3">
    <location>
        <begin position="26"/>
        <end position="248"/>
    </location>
</feature>
<evidence type="ECO:0000256" key="2">
    <source>
        <dbReference type="SAM" id="Phobius"/>
    </source>
</evidence>
<dbReference type="InterPro" id="IPR012429">
    <property type="entry name" value="HGSNAT_cat"/>
</dbReference>
<keyword evidence="5" id="KW-1185">Reference proteome</keyword>
<evidence type="ECO:0000313" key="5">
    <source>
        <dbReference type="Proteomes" id="UP000053675"/>
    </source>
</evidence>
<feature type="transmembrane region" description="Helical" evidence="2">
    <location>
        <begin position="68"/>
        <end position="89"/>
    </location>
</feature>
<feature type="transmembrane region" description="Helical" evidence="2">
    <location>
        <begin position="101"/>
        <end position="118"/>
    </location>
</feature>
<keyword evidence="2" id="KW-1133">Transmembrane helix</keyword>
<dbReference type="STRING" id="472175.EL18_03339"/>
<keyword evidence="2" id="KW-0472">Membrane</keyword>
<name>A0A084U593_9HYPH</name>
<feature type="region of interest" description="Disordered" evidence="1">
    <location>
        <begin position="1"/>
        <end position="20"/>
    </location>
</feature>
<organism evidence="4 5">
    <name type="scientific">Nitratireductor basaltis</name>
    <dbReference type="NCBI Taxonomy" id="472175"/>
    <lineage>
        <taxon>Bacteria</taxon>
        <taxon>Pseudomonadati</taxon>
        <taxon>Pseudomonadota</taxon>
        <taxon>Alphaproteobacteria</taxon>
        <taxon>Hyphomicrobiales</taxon>
        <taxon>Phyllobacteriaceae</taxon>
        <taxon>Nitratireductor</taxon>
    </lineage>
</organism>
<evidence type="ECO:0000256" key="1">
    <source>
        <dbReference type="SAM" id="MobiDB-lite"/>
    </source>
</evidence>
<feature type="transmembrane region" description="Helical" evidence="2">
    <location>
        <begin position="29"/>
        <end position="48"/>
    </location>
</feature>
<protein>
    <recommendedName>
        <fullName evidence="3">Heparan-alpha-glucosaminide N-acetyltransferase catalytic domain-containing protein</fullName>
    </recommendedName>
</protein>
<reference evidence="4 5" key="1">
    <citation type="submission" date="2014-05" db="EMBL/GenBank/DDBJ databases">
        <title>Draft Genome Sequence of Nitratireductor basaltis Strain UMTGB225, A Marine Bacterium Isolated from Green Barrel Tunicate.</title>
        <authorList>
            <person name="Gan H.Y."/>
        </authorList>
    </citation>
    <scope>NUCLEOTIDE SEQUENCE [LARGE SCALE GENOMIC DNA]</scope>
    <source>
        <strain evidence="4 5">UMTGB225</strain>
    </source>
</reference>
<dbReference type="eggNOG" id="COG3503">
    <property type="taxonomic scope" value="Bacteria"/>
</dbReference>
<evidence type="ECO:0000313" key="4">
    <source>
        <dbReference type="EMBL" id="KFB08129.1"/>
    </source>
</evidence>
<dbReference type="EMBL" id="JMQM01000003">
    <property type="protein sequence ID" value="KFB08129.1"/>
    <property type="molecule type" value="Genomic_DNA"/>
</dbReference>
<dbReference type="OrthoDB" id="9807591at2"/>
<comment type="caution">
    <text evidence="4">The sequence shown here is derived from an EMBL/GenBank/DDBJ whole genome shotgun (WGS) entry which is preliminary data.</text>
</comment>
<feature type="transmembrane region" description="Helical" evidence="2">
    <location>
        <begin position="149"/>
        <end position="167"/>
    </location>
</feature>
<sequence>MATLAPAASRDDGAHPQTHARAGAPRLQIVDLVRGLAIAGVVIFHLVWDLELTGLALQGANSNPWWILFGRSLATSFMFLVGVSLVLAHPNGVRWKAFGKRIAMIGLAALVITVATYFTFPQAFIFFGILHAIVFASLLGALLLPLPALLLTLAGTVIVIAPELYAADMFNSRWLAWIGFSTISPPSNDLVPVFPWVGVTLLGMGVTKAALAKSWDRTLSRFSGTSPLSRAFTFMGRHSLAIYLLHQPVLLGLLIPLGNLLR</sequence>
<evidence type="ECO:0000259" key="3">
    <source>
        <dbReference type="Pfam" id="PF07786"/>
    </source>
</evidence>
<feature type="transmembrane region" description="Helical" evidence="2">
    <location>
        <begin position="193"/>
        <end position="211"/>
    </location>
</feature>
<dbReference type="Pfam" id="PF07786">
    <property type="entry name" value="HGSNAT_cat"/>
    <property type="match status" value="1"/>
</dbReference>
<dbReference type="PATRIC" id="fig|472175.3.peg.3336"/>
<dbReference type="AlphaFoldDB" id="A0A084U593"/>
<feature type="transmembrane region" description="Helical" evidence="2">
    <location>
        <begin position="124"/>
        <end position="144"/>
    </location>
</feature>